<reference evidence="2 3" key="1">
    <citation type="submission" date="2019-09" db="EMBL/GenBank/DDBJ databases">
        <title>Whole genome sequences of isolates from the Mars Exploration Rovers.</title>
        <authorList>
            <person name="Seuylemezian A."/>
            <person name="Vaishampayan P."/>
        </authorList>
    </citation>
    <scope>NUCLEOTIDE SEQUENCE [LARGE SCALE GENOMIC DNA]</scope>
    <source>
        <strain evidence="2 3">MER_TA_151</strain>
    </source>
</reference>
<dbReference type="EMBL" id="VYKL01000018">
    <property type="protein sequence ID" value="KAA9023972.1"/>
    <property type="molecule type" value="Genomic_DNA"/>
</dbReference>
<dbReference type="Proteomes" id="UP000326671">
    <property type="component" value="Unassembled WGS sequence"/>
</dbReference>
<feature type="transmembrane region" description="Helical" evidence="1">
    <location>
        <begin position="12"/>
        <end position="29"/>
    </location>
</feature>
<feature type="transmembrane region" description="Helical" evidence="1">
    <location>
        <begin position="72"/>
        <end position="99"/>
    </location>
</feature>
<keyword evidence="1" id="KW-0812">Transmembrane</keyword>
<keyword evidence="1" id="KW-1133">Transmembrane helix</keyword>
<dbReference type="RefSeq" id="WP_150440372.1">
    <property type="nucleotide sequence ID" value="NZ_VYKL01000018.1"/>
</dbReference>
<proteinExistence type="predicted"/>
<dbReference type="OrthoDB" id="2967368at2"/>
<organism evidence="2 3">
    <name type="scientific">Niallia endozanthoxylica</name>
    <dbReference type="NCBI Taxonomy" id="2036016"/>
    <lineage>
        <taxon>Bacteria</taxon>
        <taxon>Bacillati</taxon>
        <taxon>Bacillota</taxon>
        <taxon>Bacilli</taxon>
        <taxon>Bacillales</taxon>
        <taxon>Bacillaceae</taxon>
        <taxon>Niallia</taxon>
    </lineage>
</organism>
<keyword evidence="1" id="KW-0472">Membrane</keyword>
<accession>A0A5J5HQF9</accession>
<comment type="caution">
    <text evidence="2">The sequence shown here is derived from an EMBL/GenBank/DDBJ whole genome shotgun (WGS) entry which is preliminary data.</text>
</comment>
<name>A0A5J5HQF9_9BACI</name>
<evidence type="ECO:0000256" key="1">
    <source>
        <dbReference type="SAM" id="Phobius"/>
    </source>
</evidence>
<feature type="transmembrane region" description="Helical" evidence="1">
    <location>
        <begin position="119"/>
        <end position="139"/>
    </location>
</feature>
<gene>
    <name evidence="2" type="ORF">F4V44_12635</name>
</gene>
<dbReference type="AlphaFoldDB" id="A0A5J5HQF9"/>
<feature type="transmembrane region" description="Helical" evidence="1">
    <location>
        <begin position="35"/>
        <end position="60"/>
    </location>
</feature>
<evidence type="ECO:0000313" key="3">
    <source>
        <dbReference type="Proteomes" id="UP000326671"/>
    </source>
</evidence>
<keyword evidence="3" id="KW-1185">Reference proteome</keyword>
<protein>
    <submittedName>
        <fullName evidence="2">Uncharacterized protein</fullName>
    </submittedName>
</protein>
<evidence type="ECO:0000313" key="2">
    <source>
        <dbReference type="EMBL" id="KAA9023972.1"/>
    </source>
</evidence>
<sequence length="144" mass="16749">MIKVDYPLSCKKMSNLAVIVFAYSTYLYNQESLEFVHWIRMIVFSIMGIIFILSTITYVFNKEYAWRGLVGGAALLPIPLMLQLLLFLLSIIRTIIRAIFEGNLPESLQVFIENYPSKFDIVILSVLIIIEILWIIDILRTRKE</sequence>